<dbReference type="KEGG" id="saca:FFV09_21010"/>
<protein>
    <submittedName>
        <fullName evidence="2">ROK family protein</fullName>
    </submittedName>
</protein>
<evidence type="ECO:0000256" key="1">
    <source>
        <dbReference type="ARBA" id="ARBA00006479"/>
    </source>
</evidence>
<gene>
    <name evidence="2" type="ORF">FFV09_21010</name>
</gene>
<dbReference type="Proteomes" id="UP000316968">
    <property type="component" value="Chromosome"/>
</dbReference>
<organism evidence="2 3">
    <name type="scientific">Saccharibacillus brassicae</name>
    <dbReference type="NCBI Taxonomy" id="2583377"/>
    <lineage>
        <taxon>Bacteria</taxon>
        <taxon>Bacillati</taxon>
        <taxon>Bacillota</taxon>
        <taxon>Bacilli</taxon>
        <taxon>Bacillales</taxon>
        <taxon>Paenibacillaceae</taxon>
        <taxon>Saccharibacillus</taxon>
    </lineage>
</organism>
<dbReference type="InterPro" id="IPR000600">
    <property type="entry name" value="ROK"/>
</dbReference>
<dbReference type="Gene3D" id="3.30.420.40">
    <property type="match status" value="2"/>
</dbReference>
<dbReference type="SUPFAM" id="SSF53067">
    <property type="entry name" value="Actin-like ATPase domain"/>
    <property type="match status" value="1"/>
</dbReference>
<dbReference type="PANTHER" id="PTHR18964">
    <property type="entry name" value="ROK (REPRESSOR, ORF, KINASE) FAMILY"/>
    <property type="match status" value="1"/>
</dbReference>
<name>A0A4Y6V3M9_SACBS</name>
<dbReference type="PANTHER" id="PTHR18964:SF169">
    <property type="entry name" value="N-ACETYLMANNOSAMINE KINASE"/>
    <property type="match status" value="1"/>
</dbReference>
<evidence type="ECO:0000313" key="2">
    <source>
        <dbReference type="EMBL" id="QDH23117.1"/>
    </source>
</evidence>
<sequence length="311" mass="32661">MSSSLIIAFDVGGTQIKAAAVVDGAIVDATVGYYPARSDLPAGDWIAHAANLFGEVLAKAGTDAAVDGFGLAFPGPFDYAAGVSRIRGLGKFEPLYGLLVGRLLQLELQANAAVARRLAPHFRIAFENDAALFGLGESAPGGAAHGARRAICLTIGTGLGSCFLERGQPVRHRADVPGEGWLYDAPYEGGIADDYISRRGVLGLAADMGPAAAGLDVRELAELAEAGDAGARRVFERFGQRLAQILLPHVLPFRPDVIVLGGQISRSAPLFVPSLANGLRPDCPEIRIRVSRSTLAGTLRGIHAWMTSRQD</sequence>
<dbReference type="OrthoDB" id="49666at2"/>
<proteinExistence type="inferred from homology"/>
<keyword evidence="3" id="KW-1185">Reference proteome</keyword>
<dbReference type="RefSeq" id="WP_141449654.1">
    <property type="nucleotide sequence ID" value="NZ_CP041217.1"/>
</dbReference>
<dbReference type="AlphaFoldDB" id="A0A4Y6V3M9"/>
<comment type="similarity">
    <text evidence="1">Belongs to the ROK (NagC/XylR) family.</text>
</comment>
<dbReference type="Pfam" id="PF00480">
    <property type="entry name" value="ROK"/>
    <property type="match status" value="1"/>
</dbReference>
<evidence type="ECO:0000313" key="3">
    <source>
        <dbReference type="Proteomes" id="UP000316968"/>
    </source>
</evidence>
<dbReference type="InterPro" id="IPR043129">
    <property type="entry name" value="ATPase_NBD"/>
</dbReference>
<dbReference type="EMBL" id="CP041217">
    <property type="protein sequence ID" value="QDH23117.1"/>
    <property type="molecule type" value="Genomic_DNA"/>
</dbReference>
<reference evidence="2 3" key="1">
    <citation type="submission" date="2019-06" db="EMBL/GenBank/DDBJ databases">
        <title>Saccharibacillus brassicae sp. nov., an endophytic bacterium isolated from Chinese cabbage seeds (Brassica pekinensis).</title>
        <authorList>
            <person name="Jiang L."/>
            <person name="Lee J."/>
            <person name="Kim S.W."/>
        </authorList>
    </citation>
    <scope>NUCLEOTIDE SEQUENCE [LARGE SCALE GENOMIC DNA]</scope>
    <source>
        <strain evidence="3">KCTC 43072 / ATSA2</strain>
    </source>
</reference>
<accession>A0A4Y6V3M9</accession>